<dbReference type="Pfam" id="PF14534">
    <property type="entry name" value="DUF4440"/>
    <property type="match status" value="1"/>
</dbReference>
<dbReference type="Proteomes" id="UP001595557">
    <property type="component" value="Unassembled WGS sequence"/>
</dbReference>
<sequence length="139" mass="14403">MSAVLCVCLSAATGAGADPADDVQAAYSAWDAAFNAGDAKAVAAFYGQDAIFLPATHDVIKGPDGVEKFFGGLFDMGVTGHKLELIEAHGDDDMLVGTAKWSATGKDASGAEQPWGGVATHVFEKQDDGSLKLRVHTFN</sequence>
<evidence type="ECO:0000259" key="2">
    <source>
        <dbReference type="Pfam" id="PF14534"/>
    </source>
</evidence>
<protein>
    <submittedName>
        <fullName evidence="3">YybH family protein</fullName>
    </submittedName>
</protein>
<name>A0ABV7ILG7_9RHOB</name>
<accession>A0ABV7ILG7</accession>
<comment type="caution">
    <text evidence="3">The sequence shown here is derived from an EMBL/GenBank/DDBJ whole genome shotgun (WGS) entry which is preliminary data.</text>
</comment>
<feature type="domain" description="DUF4440" evidence="2">
    <location>
        <begin position="23"/>
        <end position="129"/>
    </location>
</feature>
<reference evidence="4" key="1">
    <citation type="journal article" date="2019" name="Int. J. Syst. Evol. Microbiol.">
        <title>The Global Catalogue of Microorganisms (GCM) 10K type strain sequencing project: providing services to taxonomists for standard genome sequencing and annotation.</title>
        <authorList>
            <consortium name="The Broad Institute Genomics Platform"/>
            <consortium name="The Broad Institute Genome Sequencing Center for Infectious Disease"/>
            <person name="Wu L."/>
            <person name="Ma J."/>
        </authorList>
    </citation>
    <scope>NUCLEOTIDE SEQUENCE [LARGE SCALE GENOMIC DNA]</scope>
    <source>
        <strain evidence="4">KCTC 52239</strain>
    </source>
</reference>
<dbReference type="Gene3D" id="3.10.450.50">
    <property type="match status" value="1"/>
</dbReference>
<evidence type="ECO:0000313" key="4">
    <source>
        <dbReference type="Proteomes" id="UP001595557"/>
    </source>
</evidence>
<dbReference type="InterPro" id="IPR032710">
    <property type="entry name" value="NTF2-like_dom_sf"/>
</dbReference>
<dbReference type="InterPro" id="IPR027843">
    <property type="entry name" value="DUF4440"/>
</dbReference>
<feature type="signal peptide" evidence="1">
    <location>
        <begin position="1"/>
        <end position="17"/>
    </location>
</feature>
<gene>
    <name evidence="3" type="ORF">ACFOD7_12765</name>
</gene>
<organism evidence="3 4">
    <name type="scientific">Paracoccus fontiphilus</name>
    <dbReference type="NCBI Taxonomy" id="1815556"/>
    <lineage>
        <taxon>Bacteria</taxon>
        <taxon>Pseudomonadati</taxon>
        <taxon>Pseudomonadota</taxon>
        <taxon>Alphaproteobacteria</taxon>
        <taxon>Rhodobacterales</taxon>
        <taxon>Paracoccaceae</taxon>
        <taxon>Paracoccus</taxon>
    </lineage>
</organism>
<dbReference type="EMBL" id="JBHRTE010000051">
    <property type="protein sequence ID" value="MFC3168921.1"/>
    <property type="molecule type" value="Genomic_DNA"/>
</dbReference>
<evidence type="ECO:0000313" key="3">
    <source>
        <dbReference type="EMBL" id="MFC3168921.1"/>
    </source>
</evidence>
<dbReference type="SUPFAM" id="SSF54427">
    <property type="entry name" value="NTF2-like"/>
    <property type="match status" value="1"/>
</dbReference>
<evidence type="ECO:0000256" key="1">
    <source>
        <dbReference type="SAM" id="SignalP"/>
    </source>
</evidence>
<feature type="chain" id="PRO_5047027722" evidence="1">
    <location>
        <begin position="18"/>
        <end position="139"/>
    </location>
</feature>
<keyword evidence="4" id="KW-1185">Reference proteome</keyword>
<keyword evidence="1" id="KW-0732">Signal</keyword>
<proteinExistence type="predicted"/>